<dbReference type="Pfam" id="PF10517">
    <property type="entry name" value="DM13"/>
    <property type="match status" value="1"/>
</dbReference>
<dbReference type="InterPro" id="IPR019545">
    <property type="entry name" value="DM13_domain"/>
</dbReference>
<evidence type="ECO:0000259" key="1">
    <source>
        <dbReference type="PROSITE" id="PS51549"/>
    </source>
</evidence>
<sequence length="38" mass="4369">MTCNYLEVFAPEPVSAYGSVSIWCKRFNENFGAAYFKK</sequence>
<feature type="domain" description="DM13" evidence="1">
    <location>
        <begin position="1"/>
        <end position="37"/>
    </location>
</feature>
<proteinExistence type="predicted"/>
<evidence type="ECO:0000313" key="2">
    <source>
        <dbReference type="EMBL" id="PGS96726.1"/>
    </source>
</evidence>
<name>A0A2C1D8L3_BACCE</name>
<dbReference type="Proteomes" id="UP000225872">
    <property type="component" value="Unassembled WGS sequence"/>
</dbReference>
<dbReference type="EMBL" id="NULO01000084">
    <property type="protein sequence ID" value="PGS96726.1"/>
    <property type="molecule type" value="Genomic_DNA"/>
</dbReference>
<dbReference type="PROSITE" id="PS51549">
    <property type="entry name" value="DM13"/>
    <property type="match status" value="1"/>
</dbReference>
<reference evidence="2 3" key="1">
    <citation type="submission" date="2017-09" db="EMBL/GenBank/DDBJ databases">
        <title>Large-scale bioinformatics analysis of Bacillus genomes uncovers conserved roles of natural products in bacterial physiology.</title>
        <authorList>
            <consortium name="Agbiome Team Llc"/>
            <person name="Bleich R.M."/>
            <person name="Grubbs K.J."/>
            <person name="Santa Maria K.C."/>
            <person name="Allen S.E."/>
            <person name="Farag S."/>
            <person name="Shank E.A."/>
            <person name="Bowers A."/>
        </authorList>
    </citation>
    <scope>NUCLEOTIDE SEQUENCE [LARGE SCALE GENOMIC DNA]</scope>
    <source>
        <strain evidence="2 3">AFS041432</strain>
    </source>
</reference>
<protein>
    <recommendedName>
        <fullName evidence="1">DM13 domain-containing protein</fullName>
    </recommendedName>
</protein>
<dbReference type="AlphaFoldDB" id="A0A2C1D8L3"/>
<organism evidence="2 3">
    <name type="scientific">Bacillus cereus</name>
    <dbReference type="NCBI Taxonomy" id="1396"/>
    <lineage>
        <taxon>Bacteria</taxon>
        <taxon>Bacillati</taxon>
        <taxon>Bacillota</taxon>
        <taxon>Bacilli</taxon>
        <taxon>Bacillales</taxon>
        <taxon>Bacillaceae</taxon>
        <taxon>Bacillus</taxon>
        <taxon>Bacillus cereus group</taxon>
    </lineage>
</organism>
<accession>A0A2C1D8L3</accession>
<comment type="caution">
    <text evidence="2">The sequence shown here is derived from an EMBL/GenBank/DDBJ whole genome shotgun (WGS) entry which is preliminary data.</text>
</comment>
<evidence type="ECO:0000313" key="3">
    <source>
        <dbReference type="Proteomes" id="UP000225872"/>
    </source>
</evidence>
<gene>
    <name evidence="2" type="ORF">COD09_21560</name>
</gene>